<protein>
    <submittedName>
        <fullName evidence="2">Uncharacterized protein</fullName>
    </submittedName>
</protein>
<organism evidence="2 3">
    <name type="scientific">Allacma fusca</name>
    <dbReference type="NCBI Taxonomy" id="39272"/>
    <lineage>
        <taxon>Eukaryota</taxon>
        <taxon>Metazoa</taxon>
        <taxon>Ecdysozoa</taxon>
        <taxon>Arthropoda</taxon>
        <taxon>Hexapoda</taxon>
        <taxon>Collembola</taxon>
        <taxon>Symphypleona</taxon>
        <taxon>Sminthuridae</taxon>
        <taxon>Allacma</taxon>
    </lineage>
</organism>
<gene>
    <name evidence="2" type="ORF">AFUS01_LOCUS29563</name>
</gene>
<dbReference type="GO" id="GO:0030289">
    <property type="term" value="C:protein phosphatase 4 complex"/>
    <property type="evidence" value="ECO:0007669"/>
    <property type="project" value="InterPro"/>
</dbReference>
<feature type="non-terminal residue" evidence="2">
    <location>
        <position position="128"/>
    </location>
</feature>
<evidence type="ECO:0000256" key="1">
    <source>
        <dbReference type="ARBA" id="ARBA00009207"/>
    </source>
</evidence>
<dbReference type="Pfam" id="PF09184">
    <property type="entry name" value="PPP4R2"/>
    <property type="match status" value="1"/>
</dbReference>
<comment type="similarity">
    <text evidence="1">Belongs to the PPP4R2 family.</text>
</comment>
<dbReference type="EMBL" id="CAJVCH010439236">
    <property type="protein sequence ID" value="CAG7819093.1"/>
    <property type="molecule type" value="Genomic_DNA"/>
</dbReference>
<keyword evidence="3" id="KW-1185">Reference proteome</keyword>
<dbReference type="GO" id="GO:0005737">
    <property type="term" value="C:cytoplasm"/>
    <property type="evidence" value="ECO:0007669"/>
    <property type="project" value="TreeGrafter"/>
</dbReference>
<comment type="caution">
    <text evidence="2">The sequence shown here is derived from an EMBL/GenBank/DDBJ whole genome shotgun (WGS) entry which is preliminary data.</text>
</comment>
<reference evidence="2" key="1">
    <citation type="submission" date="2021-06" db="EMBL/GenBank/DDBJ databases">
        <authorList>
            <person name="Hodson N. C."/>
            <person name="Mongue J. A."/>
            <person name="Jaron S. K."/>
        </authorList>
    </citation>
    <scope>NUCLEOTIDE SEQUENCE</scope>
</reference>
<evidence type="ECO:0000313" key="3">
    <source>
        <dbReference type="Proteomes" id="UP000708208"/>
    </source>
</evidence>
<evidence type="ECO:0000313" key="2">
    <source>
        <dbReference type="EMBL" id="CAG7819093.1"/>
    </source>
</evidence>
<accession>A0A8J2LB39</accession>
<proteinExistence type="inferred from homology"/>
<dbReference type="PANTHER" id="PTHR16487">
    <property type="entry name" value="PPP4R2-RELATED PROTEIN"/>
    <property type="match status" value="1"/>
</dbReference>
<dbReference type="GO" id="GO:0005634">
    <property type="term" value="C:nucleus"/>
    <property type="evidence" value="ECO:0007669"/>
    <property type="project" value="TreeGrafter"/>
</dbReference>
<name>A0A8J2LB39_9HEXA</name>
<dbReference type="AlphaFoldDB" id="A0A8J2LB39"/>
<dbReference type="GO" id="GO:0019888">
    <property type="term" value="F:protein phosphatase regulator activity"/>
    <property type="evidence" value="ECO:0007669"/>
    <property type="project" value="InterPro"/>
</dbReference>
<sequence length="128" mass="14943">MESETTQKKKEHSSRMKNKMLDEEEIVLGDNLEQLLWEINEFCGPNNSKQEEIPPALENYLKYVAKTGNTVFPWQHVRPLFRLKMLAAINNFAGEMCVNEPFVLERFDLFRAAPFTIQRLAELITQPN</sequence>
<dbReference type="OrthoDB" id="341898at2759"/>
<dbReference type="InterPro" id="IPR015267">
    <property type="entry name" value="PPP4R2"/>
</dbReference>
<dbReference type="Proteomes" id="UP000708208">
    <property type="component" value="Unassembled WGS sequence"/>
</dbReference>
<dbReference type="PANTHER" id="PTHR16487:SF0">
    <property type="entry name" value="PROTEIN PHOSPHATASE 4 REGULATORY SUBUNIT 2-RELATED"/>
    <property type="match status" value="1"/>
</dbReference>